<dbReference type="InterPro" id="IPR025250">
    <property type="entry name" value="DUF4199"/>
</dbReference>
<evidence type="ECO:0000256" key="1">
    <source>
        <dbReference type="SAM" id="Phobius"/>
    </source>
</evidence>
<keyword evidence="1" id="KW-0472">Membrane</keyword>
<organism evidence="2 3">
    <name type="scientific">Parasphingopyxis lamellibrachiae</name>
    <dbReference type="NCBI Taxonomy" id="680125"/>
    <lineage>
        <taxon>Bacteria</taxon>
        <taxon>Pseudomonadati</taxon>
        <taxon>Pseudomonadota</taxon>
        <taxon>Alphaproteobacteria</taxon>
        <taxon>Sphingomonadales</taxon>
        <taxon>Sphingomonadaceae</taxon>
        <taxon>Parasphingopyxis</taxon>
    </lineage>
</organism>
<proteinExistence type="predicted"/>
<dbReference type="Proteomes" id="UP000256310">
    <property type="component" value="Unassembled WGS sequence"/>
</dbReference>
<feature type="transmembrane region" description="Helical" evidence="1">
    <location>
        <begin position="37"/>
        <end position="54"/>
    </location>
</feature>
<reference evidence="2 3" key="1">
    <citation type="submission" date="2018-07" db="EMBL/GenBank/DDBJ databases">
        <title>Genomic Encyclopedia of Type Strains, Phase IV (KMG-IV): sequencing the most valuable type-strain genomes for metagenomic binning, comparative biology and taxonomic classification.</title>
        <authorList>
            <person name="Goeker M."/>
        </authorList>
    </citation>
    <scope>NUCLEOTIDE SEQUENCE [LARGE SCALE GENOMIC DNA]</scope>
    <source>
        <strain evidence="2 3">DSM 26725</strain>
    </source>
</reference>
<gene>
    <name evidence="2" type="ORF">DFR46_1891</name>
</gene>
<keyword evidence="1" id="KW-0812">Transmembrane</keyword>
<accession>A0A3D9FGD9</accession>
<evidence type="ECO:0000313" key="2">
    <source>
        <dbReference type="EMBL" id="RED16859.1"/>
    </source>
</evidence>
<keyword evidence="3" id="KW-1185">Reference proteome</keyword>
<protein>
    <submittedName>
        <fullName evidence="2">Uncharacterized protein DUF4199</fullName>
    </submittedName>
</protein>
<dbReference type="Pfam" id="PF13858">
    <property type="entry name" value="DUF4199"/>
    <property type="match status" value="1"/>
</dbReference>
<feature type="transmembrane region" description="Helical" evidence="1">
    <location>
        <begin position="146"/>
        <end position="166"/>
    </location>
</feature>
<evidence type="ECO:0000313" key="3">
    <source>
        <dbReference type="Proteomes" id="UP000256310"/>
    </source>
</evidence>
<feature type="transmembrane region" description="Helical" evidence="1">
    <location>
        <begin position="66"/>
        <end position="89"/>
    </location>
</feature>
<comment type="caution">
    <text evidence="2">The sequence shown here is derived from an EMBL/GenBank/DDBJ whole genome shotgun (WGS) entry which is preliminary data.</text>
</comment>
<dbReference type="OrthoDB" id="6384283at2"/>
<dbReference type="EMBL" id="QRDP01000004">
    <property type="protein sequence ID" value="RED16859.1"/>
    <property type="molecule type" value="Genomic_DNA"/>
</dbReference>
<dbReference type="AlphaFoldDB" id="A0A3D9FGD9"/>
<sequence>MTKFALIYGTLSGLVVISSMLLGIVFGDTLGFLTNQWVGYLIMLVAFTLIFMGIKRYRDVERGGVIGFGRAFLLGLCISVVAGIAYVLVWEAYLASSGDAFINGYIASSIDAYRESGMSGAALEREIATLEDLRESYGNPLFRMPMTFLEIFPVGLIVSLISAAILRKSEVLPAQA</sequence>
<name>A0A3D9FGD9_9SPHN</name>
<keyword evidence="1" id="KW-1133">Transmembrane helix</keyword>
<dbReference type="RefSeq" id="WP_116236217.1">
    <property type="nucleotide sequence ID" value="NZ_QRDP01000004.1"/>
</dbReference>